<dbReference type="EMBL" id="SEOQ01000788">
    <property type="protein sequence ID" value="TFY56923.1"/>
    <property type="molecule type" value="Genomic_DNA"/>
</dbReference>
<comment type="caution">
    <text evidence="3">The sequence shown here is derived from an EMBL/GenBank/DDBJ whole genome shotgun (WGS) entry which is preliminary data.</text>
</comment>
<feature type="compositionally biased region" description="Low complexity" evidence="2">
    <location>
        <begin position="20"/>
        <end position="29"/>
    </location>
</feature>
<feature type="region of interest" description="Disordered" evidence="2">
    <location>
        <begin position="17"/>
        <end position="52"/>
    </location>
</feature>
<dbReference type="AlphaFoldDB" id="A0A4Y9Y543"/>
<evidence type="ECO:0000313" key="3">
    <source>
        <dbReference type="EMBL" id="TFY56923.1"/>
    </source>
</evidence>
<feature type="region of interest" description="Disordered" evidence="2">
    <location>
        <begin position="120"/>
        <end position="198"/>
    </location>
</feature>
<name>A0A4Y9Y543_9AGAM</name>
<proteinExistence type="predicted"/>
<dbReference type="OrthoDB" id="10386298at2759"/>
<dbReference type="Proteomes" id="UP000298327">
    <property type="component" value="Unassembled WGS sequence"/>
</dbReference>
<evidence type="ECO:0000256" key="2">
    <source>
        <dbReference type="SAM" id="MobiDB-lite"/>
    </source>
</evidence>
<sequence length="355" mass="40044">MQPHQYLGANAFPDVDFYHSQSSSRSPSRAQHTNPYQQTPSRVHNLGSGLTSYATHSATPTLYNSATYSPGYAPARSVTPEPWEAATSEIQVSAYQHEMPASYYESQFSVNSVHDSLRDTGPWMYNPDDDRDSRVPAKRQGSRSLQAAVGSREARAEGEENPVRTDDSGTPKTRTNKARTAEQKARMAKSAANRRANDKDHLSLIKERLPPLGYGQEYNNRTALAGAIDRFNRDEEEINTLRKERDAIQERLNNIEVQLASEKGQRVSPSLFAKVDKAQSYPKESLQVQMDQLIVQWANTQADLEQAKAEHNTELTKAMMKLQSQTVQHDHTYAKLRRTEGELHRYKNKYGATCQ</sequence>
<keyword evidence="1" id="KW-0175">Coiled coil</keyword>
<organism evidence="3 4">
    <name type="scientific">Dentipellis fragilis</name>
    <dbReference type="NCBI Taxonomy" id="205917"/>
    <lineage>
        <taxon>Eukaryota</taxon>
        <taxon>Fungi</taxon>
        <taxon>Dikarya</taxon>
        <taxon>Basidiomycota</taxon>
        <taxon>Agaricomycotina</taxon>
        <taxon>Agaricomycetes</taxon>
        <taxon>Russulales</taxon>
        <taxon>Hericiaceae</taxon>
        <taxon>Dentipellis</taxon>
    </lineage>
</organism>
<feature type="coiled-coil region" evidence="1">
    <location>
        <begin position="224"/>
        <end position="265"/>
    </location>
</feature>
<reference evidence="3 4" key="1">
    <citation type="submission" date="2019-02" db="EMBL/GenBank/DDBJ databases">
        <title>Genome sequencing of the rare red list fungi Dentipellis fragilis.</title>
        <authorList>
            <person name="Buettner E."/>
            <person name="Kellner H."/>
        </authorList>
    </citation>
    <scope>NUCLEOTIDE SEQUENCE [LARGE SCALE GENOMIC DNA]</scope>
    <source>
        <strain evidence="3 4">DSM 105465</strain>
    </source>
</reference>
<keyword evidence="4" id="KW-1185">Reference proteome</keyword>
<protein>
    <submittedName>
        <fullName evidence="3">Uncharacterized protein</fullName>
    </submittedName>
</protein>
<feature type="compositionally biased region" description="Polar residues" evidence="2">
    <location>
        <begin position="30"/>
        <end position="52"/>
    </location>
</feature>
<feature type="compositionally biased region" description="Basic and acidic residues" evidence="2">
    <location>
        <begin position="152"/>
        <end position="169"/>
    </location>
</feature>
<gene>
    <name evidence="3" type="ORF">EVG20_g8739</name>
</gene>
<evidence type="ECO:0000313" key="4">
    <source>
        <dbReference type="Proteomes" id="UP000298327"/>
    </source>
</evidence>
<evidence type="ECO:0000256" key="1">
    <source>
        <dbReference type="SAM" id="Coils"/>
    </source>
</evidence>
<accession>A0A4Y9Y543</accession>